<name>A0ABU7VWH0_9BACL</name>
<proteinExistence type="predicted"/>
<dbReference type="Proteomes" id="UP001306950">
    <property type="component" value="Unassembled WGS sequence"/>
</dbReference>
<dbReference type="PANTHER" id="PTHR36439:SF1">
    <property type="entry name" value="DUF1697 DOMAIN-CONTAINING PROTEIN"/>
    <property type="match status" value="1"/>
</dbReference>
<evidence type="ECO:0000313" key="1">
    <source>
        <dbReference type="EMBL" id="MEF2967830.1"/>
    </source>
</evidence>
<dbReference type="SUPFAM" id="SSF160379">
    <property type="entry name" value="SP0830-like"/>
    <property type="match status" value="1"/>
</dbReference>
<dbReference type="Gene3D" id="3.30.70.1280">
    <property type="entry name" value="SP0830-like domains"/>
    <property type="match status" value="1"/>
</dbReference>
<sequence length="183" mass="20440">MIYVALLRGINVGGKNKVDMRLLKQVFEQAGMTDVVTYINSGNIIFSSDMQSKAELAGMLEKAIEAGFGLNIKVVVRNIGDFQGMMQSLPDSWTNDDNMKSDALFLWEDVDDAAVLDGLTIKPEIDRVLYVPGAILWSVDRDKAAKSGLLKLIGTDLYRKMTIRNVNTTRKIYELMLEADKRS</sequence>
<evidence type="ECO:0000313" key="2">
    <source>
        <dbReference type="Proteomes" id="UP001306950"/>
    </source>
</evidence>
<accession>A0ABU7VWH0</accession>
<organism evidence="1 2">
    <name type="scientific">Paenibacillus haidiansis</name>
    <dbReference type="NCBI Taxonomy" id="1574488"/>
    <lineage>
        <taxon>Bacteria</taxon>
        <taxon>Bacillati</taxon>
        <taxon>Bacillota</taxon>
        <taxon>Bacilli</taxon>
        <taxon>Bacillales</taxon>
        <taxon>Paenibacillaceae</taxon>
        <taxon>Paenibacillus</taxon>
    </lineage>
</organism>
<dbReference type="Gene3D" id="3.30.70.1260">
    <property type="entry name" value="bacterial protein sp0830 like"/>
    <property type="match status" value="1"/>
</dbReference>
<dbReference type="Pfam" id="PF08002">
    <property type="entry name" value="DUF1697"/>
    <property type="match status" value="1"/>
</dbReference>
<gene>
    <name evidence="1" type="ORF">V3851_18530</name>
</gene>
<comment type="caution">
    <text evidence="1">The sequence shown here is derived from an EMBL/GenBank/DDBJ whole genome shotgun (WGS) entry which is preliminary data.</text>
</comment>
<reference evidence="1 2" key="1">
    <citation type="submission" date="2024-02" db="EMBL/GenBank/DDBJ databases">
        <title>A nitrogen-fixing paenibacillus bacterium.</title>
        <authorList>
            <person name="Zhang W.L."/>
            <person name="Chen S.F."/>
        </authorList>
    </citation>
    <scope>NUCLEOTIDE SEQUENCE [LARGE SCALE GENOMIC DNA]</scope>
    <source>
        <strain evidence="1 2">M1</strain>
    </source>
</reference>
<protein>
    <submittedName>
        <fullName evidence="1">DUF1697 domain-containing protein</fullName>
    </submittedName>
</protein>
<dbReference type="EMBL" id="JAZHPZ010000010">
    <property type="protein sequence ID" value="MEF2967830.1"/>
    <property type="molecule type" value="Genomic_DNA"/>
</dbReference>
<dbReference type="PIRSF" id="PIRSF008502">
    <property type="entry name" value="UCP008502"/>
    <property type="match status" value="1"/>
</dbReference>
<dbReference type="InterPro" id="IPR012545">
    <property type="entry name" value="DUF1697"/>
</dbReference>
<dbReference type="PANTHER" id="PTHR36439">
    <property type="entry name" value="BLL4334 PROTEIN"/>
    <property type="match status" value="1"/>
</dbReference>
<dbReference type="RefSeq" id="WP_331848046.1">
    <property type="nucleotide sequence ID" value="NZ_JAZHPZ010000010.1"/>
</dbReference>
<keyword evidence="2" id="KW-1185">Reference proteome</keyword>